<evidence type="ECO:0000259" key="3">
    <source>
        <dbReference type="Pfam" id="PF09339"/>
    </source>
</evidence>
<feature type="domain" description="Glycosyltransferase 2-like" evidence="2">
    <location>
        <begin position="111"/>
        <end position="275"/>
    </location>
</feature>
<feature type="compositionally biased region" description="Low complexity" evidence="1">
    <location>
        <begin position="531"/>
        <end position="540"/>
    </location>
</feature>
<keyword evidence="5" id="KW-1185">Reference proteome</keyword>
<dbReference type="InterPro" id="IPR050834">
    <property type="entry name" value="Glycosyltransf_2"/>
</dbReference>
<dbReference type="Proteomes" id="UP000002027">
    <property type="component" value="Chromosome 2"/>
</dbReference>
<dbReference type="SUPFAM" id="SSF53448">
    <property type="entry name" value="Nucleotide-diphospho-sugar transferases"/>
    <property type="match status" value="1"/>
</dbReference>
<keyword evidence="4" id="KW-0808">Transferase</keyword>
<dbReference type="PANTHER" id="PTHR43685:SF3">
    <property type="entry name" value="SLR2126 PROTEIN"/>
    <property type="match status" value="1"/>
</dbReference>
<dbReference type="PANTHER" id="PTHR43685">
    <property type="entry name" value="GLYCOSYLTRANSFERASE"/>
    <property type="match status" value="1"/>
</dbReference>
<dbReference type="CAZy" id="GT2">
    <property type="family name" value="Glycosyltransferase Family 2"/>
</dbReference>
<dbReference type="GO" id="GO:0006355">
    <property type="term" value="P:regulation of DNA-templated transcription"/>
    <property type="evidence" value="ECO:0007669"/>
    <property type="project" value="InterPro"/>
</dbReference>
<dbReference type="InterPro" id="IPR001173">
    <property type="entry name" value="Glyco_trans_2-like"/>
</dbReference>
<dbReference type="KEGG" id="sti:Sthe_2857"/>
<evidence type="ECO:0000259" key="2">
    <source>
        <dbReference type="Pfam" id="PF00535"/>
    </source>
</evidence>
<dbReference type="eggNOG" id="COG1215">
    <property type="taxonomic scope" value="Bacteria"/>
</dbReference>
<dbReference type="RefSeq" id="WP_012873302.1">
    <property type="nucleotide sequence ID" value="NC_013524.1"/>
</dbReference>
<dbReference type="InterPro" id="IPR029044">
    <property type="entry name" value="Nucleotide-diphossugar_trans"/>
</dbReference>
<dbReference type="EMBL" id="CP001824">
    <property type="protein sequence ID" value="ACZ40266.1"/>
    <property type="molecule type" value="Genomic_DNA"/>
</dbReference>
<dbReference type="InParanoid" id="D1C8X3"/>
<dbReference type="GO" id="GO:0016740">
    <property type="term" value="F:transferase activity"/>
    <property type="evidence" value="ECO:0007669"/>
    <property type="project" value="UniProtKB-KW"/>
</dbReference>
<dbReference type="NCBIfam" id="TIGR03965">
    <property type="entry name" value="mycofact_glyco"/>
    <property type="match status" value="1"/>
</dbReference>
<organism evidence="4 5">
    <name type="scientific">Sphaerobacter thermophilus (strain ATCC 49802 / DSM 20745 / KCCM 41009 / NCIMB 13125 / S 6022)</name>
    <dbReference type="NCBI Taxonomy" id="479434"/>
    <lineage>
        <taxon>Bacteria</taxon>
        <taxon>Pseudomonadati</taxon>
        <taxon>Thermomicrobiota</taxon>
        <taxon>Thermomicrobia</taxon>
        <taxon>Sphaerobacterales</taxon>
        <taxon>Sphaerobacterineae</taxon>
        <taxon>Sphaerobacteraceae</taxon>
        <taxon>Sphaerobacter</taxon>
    </lineage>
</organism>
<reference evidence="5" key="1">
    <citation type="submission" date="2009-11" db="EMBL/GenBank/DDBJ databases">
        <title>The complete chromosome 2 of Sphaerobacter thermophilus DSM 20745.</title>
        <authorList>
            <person name="Lucas S."/>
            <person name="Copeland A."/>
            <person name="Lapidus A."/>
            <person name="Glavina del Rio T."/>
            <person name="Dalin E."/>
            <person name="Tice H."/>
            <person name="Bruce D."/>
            <person name="Goodwin L."/>
            <person name="Pitluck S."/>
            <person name="Kyrpides N."/>
            <person name="Mavromatis K."/>
            <person name="Ivanova N."/>
            <person name="Mikhailova N."/>
            <person name="LaButti K.M."/>
            <person name="Clum A."/>
            <person name="Sun H.I."/>
            <person name="Brettin T."/>
            <person name="Detter J.C."/>
            <person name="Han C."/>
            <person name="Larimer F."/>
            <person name="Land M."/>
            <person name="Hauser L."/>
            <person name="Markowitz V."/>
            <person name="Cheng J.F."/>
            <person name="Hugenholtz P."/>
            <person name="Woyke T."/>
            <person name="Wu D."/>
            <person name="Steenblock K."/>
            <person name="Schneider S."/>
            <person name="Pukall R."/>
            <person name="Goeker M."/>
            <person name="Klenk H.P."/>
            <person name="Eisen J.A."/>
        </authorList>
    </citation>
    <scope>NUCLEOTIDE SEQUENCE [LARGE SCALE GENOMIC DNA]</scope>
    <source>
        <strain evidence="5">ATCC 49802 / DSM 20745 / S 6022</strain>
    </source>
</reference>
<dbReference type="InterPro" id="IPR023981">
    <property type="entry name" value="MftF"/>
</dbReference>
<accession>D1C8X3</accession>
<dbReference type="GO" id="GO:0003677">
    <property type="term" value="F:DNA binding"/>
    <property type="evidence" value="ECO:0007669"/>
    <property type="project" value="InterPro"/>
</dbReference>
<protein>
    <submittedName>
        <fullName evidence="4">Glycosyl transferase family 2</fullName>
    </submittedName>
</protein>
<feature type="domain" description="HTH iclR-type" evidence="3">
    <location>
        <begin position="59"/>
        <end position="101"/>
    </location>
</feature>
<dbReference type="STRING" id="479434.Sthe_2857"/>
<dbReference type="Pfam" id="PF00535">
    <property type="entry name" value="Glycos_transf_2"/>
    <property type="match status" value="1"/>
</dbReference>
<dbReference type="Gene3D" id="3.90.550.10">
    <property type="entry name" value="Spore Coat Polysaccharide Biosynthesis Protein SpsA, Chain A"/>
    <property type="match status" value="1"/>
</dbReference>
<dbReference type="AlphaFoldDB" id="D1C8X3"/>
<proteinExistence type="predicted"/>
<evidence type="ECO:0000256" key="1">
    <source>
        <dbReference type="SAM" id="MobiDB-lite"/>
    </source>
</evidence>
<dbReference type="InterPro" id="IPR005471">
    <property type="entry name" value="Tscrpt_reg_IclR_N"/>
</dbReference>
<reference evidence="4 5" key="2">
    <citation type="journal article" date="2010" name="Stand. Genomic Sci.">
        <title>Complete genome sequence of Desulfohalobium retbaense type strain (HR(100)).</title>
        <authorList>
            <person name="Spring S."/>
            <person name="Nolan M."/>
            <person name="Lapidus A."/>
            <person name="Glavina Del Rio T."/>
            <person name="Copeland A."/>
            <person name="Tice H."/>
            <person name="Cheng J.F."/>
            <person name="Lucas S."/>
            <person name="Land M."/>
            <person name="Chen F."/>
            <person name="Bruce D."/>
            <person name="Goodwin L."/>
            <person name="Pitluck S."/>
            <person name="Ivanova N."/>
            <person name="Mavromatis K."/>
            <person name="Mikhailova N."/>
            <person name="Pati A."/>
            <person name="Chen A."/>
            <person name="Palaniappan K."/>
            <person name="Hauser L."/>
            <person name="Chang Y.J."/>
            <person name="Jeffries C.D."/>
            <person name="Munk C."/>
            <person name="Kiss H."/>
            <person name="Chain P."/>
            <person name="Han C."/>
            <person name="Brettin T."/>
            <person name="Detter J.C."/>
            <person name="Schuler E."/>
            <person name="Goker M."/>
            <person name="Rohde M."/>
            <person name="Bristow J."/>
            <person name="Eisen J.A."/>
            <person name="Markowitz V."/>
            <person name="Hugenholtz P."/>
            <person name="Kyrpides N.C."/>
            <person name="Klenk H.P."/>
        </authorList>
    </citation>
    <scope>NUCLEOTIDE SEQUENCE [LARGE SCALE GENOMIC DNA]</scope>
    <source>
        <strain evidence="5">ATCC 49802 / DSM 20745 / S 6022</strain>
    </source>
</reference>
<sequence length="540" mass="57620">MSTEERPGGSAEAPTARDAAAAVLRCRLAPGVRLVERASGSWVALSDPLRVWRVRPAALRLLAECQAGQTVAAAAAAAGLRPATALRLLERLAEQGAVYFEPLGVDPPTVSVVIPVRNRPKAILACLDALDPLVYPRDRLEVIVVDDASTDETPDIVARWTGSITVRLIRLPSRQGASACRNQGAAAARGEVLAFTDSDCLPAPGWLRDLTPELAIPGVVAAGGAVLPIAEDGWLQRYEAVRSPLWQGPARAVVRPRAPVSYLATCNLLVRRECFEAAGGFAAIETGEDVDLIWRLCATGGRVHYRPDGVVRHDHRDRLWPFLRRRAAYAASEAELLRRHPNNVRYLVVPLTLTAGLAGALAAAASRRARLAPLGVVPPLVDLALAVRRTRREGVPLAPASVARAVVRGYGAALYWGSVNLNRYYAIPALALSLAAGRRAPGRGLRATVGLALIGTAVADWVRLRPRLSLPRFAAAHMLDALAYNVGVLVGCARHRTLAPLRLQIVPSRSSGHMPQEHSSPKESPSPGKAGTTTTPPGRR</sequence>
<name>D1C8X3_SPHTD</name>
<evidence type="ECO:0000313" key="5">
    <source>
        <dbReference type="Proteomes" id="UP000002027"/>
    </source>
</evidence>
<feature type="region of interest" description="Disordered" evidence="1">
    <location>
        <begin position="509"/>
        <end position="540"/>
    </location>
</feature>
<dbReference type="HOGENOM" id="CLU_028391_0_0_0"/>
<gene>
    <name evidence="4" type="ordered locus">Sthe_2857</name>
</gene>
<dbReference type="Pfam" id="PF09339">
    <property type="entry name" value="HTH_IclR"/>
    <property type="match status" value="1"/>
</dbReference>
<evidence type="ECO:0000313" key="4">
    <source>
        <dbReference type="EMBL" id="ACZ40266.1"/>
    </source>
</evidence>